<dbReference type="RefSeq" id="WP_216253121.1">
    <property type="nucleotide sequence ID" value="NZ_JAZHFS010000022.1"/>
</dbReference>
<accession>A0ABU7UU56</accession>
<feature type="domain" description="Response regulatory" evidence="6">
    <location>
        <begin position="4"/>
        <end position="117"/>
    </location>
</feature>
<dbReference type="SMART" id="SM00448">
    <property type="entry name" value="REC"/>
    <property type="match status" value="1"/>
</dbReference>
<keyword evidence="2 5" id="KW-0238">DNA-binding</keyword>
<proteinExistence type="predicted"/>
<dbReference type="Pfam" id="PF00486">
    <property type="entry name" value="Trans_reg_C"/>
    <property type="match status" value="1"/>
</dbReference>
<keyword evidence="3" id="KW-0804">Transcription</keyword>
<evidence type="ECO:0000259" key="6">
    <source>
        <dbReference type="PROSITE" id="PS50110"/>
    </source>
</evidence>
<dbReference type="PANTHER" id="PTHR48111:SF73">
    <property type="entry name" value="ALKALINE PHOSPHATASE SYNTHESIS TRANSCRIPTIONAL REGULATORY PROTEIN PHOP"/>
    <property type="match status" value="1"/>
</dbReference>
<dbReference type="EMBL" id="JAZHFS010000022">
    <property type="protein sequence ID" value="MEF2114384.1"/>
    <property type="molecule type" value="Genomic_DNA"/>
</dbReference>
<feature type="DNA-binding region" description="OmpR/PhoB-type" evidence="5">
    <location>
        <begin position="126"/>
        <end position="223"/>
    </location>
</feature>
<protein>
    <submittedName>
        <fullName evidence="8">Response regulator transcription factor</fullName>
    </submittedName>
</protein>
<gene>
    <name evidence="8" type="ORF">SJI18_18975</name>
</gene>
<name>A0ABU7UU56_9CLOT</name>
<evidence type="ECO:0000313" key="8">
    <source>
        <dbReference type="EMBL" id="MEF2114384.1"/>
    </source>
</evidence>
<evidence type="ECO:0000256" key="2">
    <source>
        <dbReference type="ARBA" id="ARBA00023125"/>
    </source>
</evidence>
<evidence type="ECO:0000259" key="7">
    <source>
        <dbReference type="PROSITE" id="PS51755"/>
    </source>
</evidence>
<dbReference type="PROSITE" id="PS51755">
    <property type="entry name" value="OMPR_PHOB"/>
    <property type="match status" value="1"/>
</dbReference>
<keyword evidence="4" id="KW-0597">Phosphoprotein</keyword>
<reference evidence="8 9" key="1">
    <citation type="submission" date="2023-11" db="EMBL/GenBank/DDBJ databases">
        <title>Draft genome sequence of a psychrophilic Clostridium strain from permafrost water brine.</title>
        <authorList>
            <person name="Shcherbakova V.A."/>
            <person name="Trubitsyn V.E."/>
            <person name="Zakharyuk A.G."/>
        </authorList>
    </citation>
    <scope>NUCLEOTIDE SEQUENCE [LARGE SCALE GENOMIC DNA]</scope>
    <source>
        <strain evidence="8 9">14F</strain>
    </source>
</reference>
<dbReference type="PANTHER" id="PTHR48111">
    <property type="entry name" value="REGULATOR OF RPOS"/>
    <property type="match status" value="1"/>
</dbReference>
<keyword evidence="1" id="KW-0805">Transcription regulation</keyword>
<comment type="caution">
    <text evidence="8">The sequence shown here is derived from an EMBL/GenBank/DDBJ whole genome shotgun (WGS) entry which is preliminary data.</text>
</comment>
<dbReference type="InterPro" id="IPR001789">
    <property type="entry name" value="Sig_transdc_resp-reg_receiver"/>
</dbReference>
<keyword evidence="9" id="KW-1185">Reference proteome</keyword>
<dbReference type="CDD" id="cd00383">
    <property type="entry name" value="trans_reg_C"/>
    <property type="match status" value="1"/>
</dbReference>
<evidence type="ECO:0000256" key="3">
    <source>
        <dbReference type="ARBA" id="ARBA00023163"/>
    </source>
</evidence>
<organism evidence="8 9">
    <name type="scientific">Clostridium frigoriphilum</name>
    <dbReference type="NCBI Taxonomy" id="443253"/>
    <lineage>
        <taxon>Bacteria</taxon>
        <taxon>Bacillati</taxon>
        <taxon>Bacillota</taxon>
        <taxon>Clostridia</taxon>
        <taxon>Eubacteriales</taxon>
        <taxon>Clostridiaceae</taxon>
        <taxon>Clostridium</taxon>
    </lineage>
</organism>
<dbReference type="PROSITE" id="PS50110">
    <property type="entry name" value="RESPONSE_REGULATORY"/>
    <property type="match status" value="1"/>
</dbReference>
<dbReference type="InterPro" id="IPR001867">
    <property type="entry name" value="OmpR/PhoB-type_DNA-bd"/>
</dbReference>
<dbReference type="Pfam" id="PF00072">
    <property type="entry name" value="Response_reg"/>
    <property type="match status" value="1"/>
</dbReference>
<dbReference type="Proteomes" id="UP001498469">
    <property type="component" value="Unassembled WGS sequence"/>
</dbReference>
<evidence type="ECO:0000256" key="1">
    <source>
        <dbReference type="ARBA" id="ARBA00023015"/>
    </source>
</evidence>
<feature type="modified residue" description="4-aspartylphosphate" evidence="4">
    <location>
        <position position="53"/>
    </location>
</feature>
<sequence>MYKKILVVDDESRIANTIAYALKREGFNVAVAYDGEAALKKIKEFCPIVLILDIMMPKLNGYEVLKKIEDRTMIGIIMLTAKSDIVDKILGLELGADDFIVKPFDMRELTARVNSLVRRLEKVAIKEDLILGKLKITIPERKAMVEGTSLDLTPKEFDLLVTLVSRAEKVYSRDELLDLVWGSDYLGSTRTVDIHMRRLRQKLGVPYEEMLQTVHGVGYRASGGIHAN</sequence>
<feature type="domain" description="OmpR/PhoB-type" evidence="7">
    <location>
        <begin position="126"/>
        <end position="223"/>
    </location>
</feature>
<evidence type="ECO:0000256" key="5">
    <source>
        <dbReference type="PROSITE-ProRule" id="PRU01091"/>
    </source>
</evidence>
<evidence type="ECO:0000313" key="9">
    <source>
        <dbReference type="Proteomes" id="UP001498469"/>
    </source>
</evidence>
<dbReference type="SMART" id="SM00862">
    <property type="entry name" value="Trans_reg_C"/>
    <property type="match status" value="1"/>
</dbReference>
<dbReference type="CDD" id="cd17574">
    <property type="entry name" value="REC_OmpR"/>
    <property type="match status" value="1"/>
</dbReference>
<dbReference type="InterPro" id="IPR039420">
    <property type="entry name" value="WalR-like"/>
</dbReference>
<evidence type="ECO:0000256" key="4">
    <source>
        <dbReference type="PROSITE-ProRule" id="PRU00169"/>
    </source>
</evidence>